<accession>A0A378QTQ9</accession>
<dbReference type="AlphaFoldDB" id="A0A378QTQ9"/>
<reference evidence="2 4" key="2">
    <citation type="submission" date="2018-06" db="EMBL/GenBank/DDBJ databases">
        <authorList>
            <consortium name="Pathogen Informatics"/>
            <person name="Doyle S."/>
        </authorList>
    </citation>
    <scope>NUCLEOTIDE SEQUENCE [LARGE SCALE GENOMIC DNA]</scope>
    <source>
        <strain evidence="2 4">NCTC11012</strain>
    </source>
</reference>
<protein>
    <recommendedName>
        <fullName evidence="5">Lipoprotein</fullName>
    </recommendedName>
</protein>
<dbReference type="Proteomes" id="UP000254618">
    <property type="component" value="Unassembled WGS sequence"/>
</dbReference>
<dbReference type="PROSITE" id="PS51257">
    <property type="entry name" value="PROKAR_LIPOPROTEIN"/>
    <property type="match status" value="1"/>
</dbReference>
<dbReference type="RefSeq" id="WP_079326070.1">
    <property type="nucleotide sequence ID" value="NZ_MXAP01000087.1"/>
</dbReference>
<gene>
    <name evidence="1" type="ORF">B5J93_08920</name>
    <name evidence="2" type="ORF">NCTC11012_01001</name>
</gene>
<evidence type="ECO:0000313" key="3">
    <source>
        <dbReference type="Proteomes" id="UP000190777"/>
    </source>
</evidence>
<evidence type="ECO:0008006" key="5">
    <source>
        <dbReference type="Google" id="ProtNLM"/>
    </source>
</evidence>
<sequence>MKKSAILLGVIIILTACDTPTSNPPQNQDIPNQTDPNAVANPDIPIKVDLPIDLYGADSLLHPVVVSAIDEYVDKSGSYSKTQIYSHVSVSDDKISGQMFNLIFENKQTGQTTPLFKNNTQIIHEAYYPVYIKSDYMGRGEMNLQNVHKDDLKHYHHFIYTVQENIGKYDSDSIHAQISLYMSDDKGGNLTKLHLDDEYFIQGSWVMNMERYYFTTKKDSNNDGKIDLYDDSKNYYIDFKESNPMVKAYDFMLR</sequence>
<dbReference type="Proteomes" id="UP000190777">
    <property type="component" value="Unassembled WGS sequence"/>
</dbReference>
<keyword evidence="3" id="KW-1185">Reference proteome</keyword>
<name>A0A378QTQ9_9GAMM</name>
<dbReference type="EMBL" id="UGQF01000001">
    <property type="protein sequence ID" value="STZ02773.1"/>
    <property type="molecule type" value="Genomic_DNA"/>
</dbReference>
<reference evidence="1 3" key="1">
    <citation type="submission" date="2017-03" db="EMBL/GenBank/DDBJ databases">
        <title>Draft genome sequence of Moraxella equi CCUG 4950T type strain.</title>
        <authorList>
            <person name="Salva-Serra F."/>
            <person name="Engstrom-Jakobsson H."/>
            <person name="Thorell K."/>
            <person name="Jaen-Luchoro D."/>
            <person name="Gonzales-Siles L."/>
            <person name="Karlsson R."/>
            <person name="Yazdan S."/>
            <person name="Boulund F."/>
            <person name="Johnning A."/>
            <person name="Engstrand L."/>
            <person name="Kristiansson E."/>
            <person name="Moore E."/>
        </authorList>
    </citation>
    <scope>NUCLEOTIDE SEQUENCE [LARGE SCALE GENOMIC DNA]</scope>
    <source>
        <strain evidence="1 3">CCUG 4950</strain>
    </source>
</reference>
<organism evidence="2 4">
    <name type="scientific">Moraxella equi</name>
    <dbReference type="NCBI Taxonomy" id="60442"/>
    <lineage>
        <taxon>Bacteria</taxon>
        <taxon>Pseudomonadati</taxon>
        <taxon>Pseudomonadota</taxon>
        <taxon>Gammaproteobacteria</taxon>
        <taxon>Moraxellales</taxon>
        <taxon>Moraxellaceae</taxon>
        <taxon>Moraxella</taxon>
    </lineage>
</organism>
<dbReference type="EMBL" id="MXAP01000087">
    <property type="protein sequence ID" value="OPH36890.1"/>
    <property type="molecule type" value="Genomic_DNA"/>
</dbReference>
<evidence type="ECO:0000313" key="4">
    <source>
        <dbReference type="Proteomes" id="UP000254618"/>
    </source>
</evidence>
<proteinExistence type="predicted"/>
<evidence type="ECO:0000313" key="1">
    <source>
        <dbReference type="EMBL" id="OPH36890.1"/>
    </source>
</evidence>
<evidence type="ECO:0000313" key="2">
    <source>
        <dbReference type="EMBL" id="STZ02773.1"/>
    </source>
</evidence>